<name>A0A1X7CQY2_9BACT</name>
<sequence length="135" mass="14837">MEKHNIAIVGLGRVGTVFLEKVLRSDGVLIIKSVCEPADTAGKKMALAHGIPIGCIDDIIKSGVDVDVIFDFTGDEQVAELLRGKLEESGNNYTQVAQKRIARLIWSLIADDDYLPEVEATKYQSYADMLLSQQK</sequence>
<dbReference type="Gene3D" id="3.40.50.720">
    <property type="entry name" value="NAD(P)-binding Rossmann-like Domain"/>
    <property type="match status" value="1"/>
</dbReference>
<dbReference type="EMBL" id="FWZU01000002">
    <property type="protein sequence ID" value="SMF01329.1"/>
    <property type="molecule type" value="Genomic_DNA"/>
</dbReference>
<protein>
    <recommendedName>
        <fullName evidence="3">Homoserine dehydrogenase, NAD binding domain</fullName>
    </recommendedName>
</protein>
<dbReference type="Proteomes" id="UP000192906">
    <property type="component" value="Unassembled WGS sequence"/>
</dbReference>
<dbReference type="AlphaFoldDB" id="A0A1X7CQY2"/>
<evidence type="ECO:0000313" key="2">
    <source>
        <dbReference type="Proteomes" id="UP000192906"/>
    </source>
</evidence>
<dbReference type="SUPFAM" id="SSF51735">
    <property type="entry name" value="NAD(P)-binding Rossmann-fold domains"/>
    <property type="match status" value="1"/>
</dbReference>
<dbReference type="InterPro" id="IPR036291">
    <property type="entry name" value="NAD(P)-bd_dom_sf"/>
</dbReference>
<reference evidence="2" key="1">
    <citation type="submission" date="2017-04" db="EMBL/GenBank/DDBJ databases">
        <authorList>
            <person name="Varghese N."/>
            <person name="Submissions S."/>
        </authorList>
    </citation>
    <scope>NUCLEOTIDE SEQUENCE [LARGE SCALE GENOMIC DNA]</scope>
    <source>
        <strain evidence="2">K3S</strain>
    </source>
</reference>
<evidence type="ECO:0000313" key="1">
    <source>
        <dbReference type="EMBL" id="SMF01329.1"/>
    </source>
</evidence>
<organism evidence="1 2">
    <name type="scientific">Desulfovibrio gilichinskyi</name>
    <dbReference type="NCBI Taxonomy" id="1519643"/>
    <lineage>
        <taxon>Bacteria</taxon>
        <taxon>Pseudomonadati</taxon>
        <taxon>Thermodesulfobacteriota</taxon>
        <taxon>Desulfovibrionia</taxon>
        <taxon>Desulfovibrionales</taxon>
        <taxon>Desulfovibrionaceae</taxon>
        <taxon>Desulfovibrio</taxon>
    </lineage>
</organism>
<evidence type="ECO:0008006" key="3">
    <source>
        <dbReference type="Google" id="ProtNLM"/>
    </source>
</evidence>
<dbReference type="STRING" id="1519643.SAMN06295933_1117"/>
<dbReference type="RefSeq" id="WP_085099579.1">
    <property type="nucleotide sequence ID" value="NZ_FWZU01000002.1"/>
</dbReference>
<gene>
    <name evidence="1" type="ORF">SAMN06295933_1117</name>
</gene>
<accession>A0A1X7CQY2</accession>
<keyword evidence="2" id="KW-1185">Reference proteome</keyword>
<dbReference type="OrthoDB" id="9786743at2"/>
<proteinExistence type="predicted"/>